<dbReference type="EMBL" id="CAKOGP040000591">
    <property type="protein sequence ID" value="CAJ1937031.1"/>
    <property type="molecule type" value="Genomic_DNA"/>
</dbReference>
<keyword evidence="2" id="KW-1185">Reference proteome</keyword>
<proteinExistence type="predicted"/>
<organism evidence="1 2">
    <name type="scientific">Cylindrotheca closterium</name>
    <dbReference type="NCBI Taxonomy" id="2856"/>
    <lineage>
        <taxon>Eukaryota</taxon>
        <taxon>Sar</taxon>
        <taxon>Stramenopiles</taxon>
        <taxon>Ochrophyta</taxon>
        <taxon>Bacillariophyta</taxon>
        <taxon>Bacillariophyceae</taxon>
        <taxon>Bacillariophycidae</taxon>
        <taxon>Bacillariales</taxon>
        <taxon>Bacillariaceae</taxon>
        <taxon>Cylindrotheca</taxon>
    </lineage>
</organism>
<dbReference type="PANTHER" id="PTHR45661">
    <property type="entry name" value="SURFACE ANTIGEN"/>
    <property type="match status" value="1"/>
</dbReference>
<dbReference type="InterPro" id="IPR032675">
    <property type="entry name" value="LRR_dom_sf"/>
</dbReference>
<sequence length="598" mass="65788">MASHLYFGNEGETIPEDVKELEVHPLVRQIPNEACGMFEKLTRVNFNGSALSTIGELAFYECKSLLEIEILPTVTIIGESAFSGCQSLTKVRFHEDGLLTTIGKSAFYECSSLTEVSIPSSVERIGGHVFCECESLTNVSFHKDGLLATIGGFAFADCLSLAEVSIPSRVEIIGEYAFSGCQSLTKVSFQKDGLLATIGDSAFYNCSSLQEVNFAEGNLKFIGETAFKECVNLRTINIPSTVKYIDSYTFSDCNSLLVLKFQNGLEYLGHGVFSSCKNLQAVALPDSLEEIGDSAFEHCLSLLSVELGDRPRTVTIADGAFTECKSLVNICLPPSASSTTTTSTGAIGYTSFDGCTMLEDQYGWDTNIPPALMSRFENFPIHKKCYHASVTTTDELAQEIESSMHSNQEGSNHLVDPFGLTPFHVLLSAATCRLDLLQVLLDAYPPHALGWRDVKGKTAVEYLTQRSFHLDEDSRNMLRMAIQGWMVGSMSSWNGLEAWKSDMSNRANAIVAEDDVEHRQFLLREAAMALSRYEQMEATTLLELSLWKSEMKFAAFASADDTERTTVNINDREAHRIRSGASVVVPNVIAFCYEANLI</sequence>
<dbReference type="Proteomes" id="UP001295423">
    <property type="component" value="Unassembled WGS sequence"/>
</dbReference>
<evidence type="ECO:0000313" key="2">
    <source>
        <dbReference type="Proteomes" id="UP001295423"/>
    </source>
</evidence>
<dbReference type="InterPro" id="IPR026906">
    <property type="entry name" value="LRR_5"/>
</dbReference>
<comment type="caution">
    <text evidence="1">The sequence shown here is derived from an EMBL/GenBank/DDBJ whole genome shotgun (WGS) entry which is preliminary data.</text>
</comment>
<dbReference type="Pfam" id="PF13306">
    <property type="entry name" value="LRR_5"/>
    <property type="match status" value="3"/>
</dbReference>
<gene>
    <name evidence="1" type="ORF">CYCCA115_LOCUS5479</name>
</gene>
<dbReference type="AlphaFoldDB" id="A0AAD2CM51"/>
<name>A0AAD2CM51_9STRA</name>
<accession>A0AAD2CM51</accession>
<reference evidence="1" key="1">
    <citation type="submission" date="2023-08" db="EMBL/GenBank/DDBJ databases">
        <authorList>
            <person name="Audoor S."/>
            <person name="Bilcke G."/>
        </authorList>
    </citation>
    <scope>NUCLEOTIDE SEQUENCE</scope>
</reference>
<dbReference type="SUPFAM" id="SSF52058">
    <property type="entry name" value="L domain-like"/>
    <property type="match status" value="1"/>
</dbReference>
<protein>
    <submittedName>
        <fullName evidence="1">Uncharacterized protein</fullName>
    </submittedName>
</protein>
<evidence type="ECO:0000313" key="1">
    <source>
        <dbReference type="EMBL" id="CAJ1937031.1"/>
    </source>
</evidence>
<dbReference type="PANTHER" id="PTHR45661:SF3">
    <property type="entry name" value="IG-LIKE DOMAIN-CONTAINING PROTEIN"/>
    <property type="match status" value="1"/>
</dbReference>
<dbReference type="Gene3D" id="3.80.10.10">
    <property type="entry name" value="Ribonuclease Inhibitor"/>
    <property type="match status" value="2"/>
</dbReference>
<dbReference type="InterPro" id="IPR053139">
    <property type="entry name" value="Surface_bspA-like"/>
</dbReference>